<evidence type="ECO:0000313" key="4">
    <source>
        <dbReference type="Proteomes" id="UP000470772"/>
    </source>
</evidence>
<dbReference type="Pfam" id="PF13240">
    <property type="entry name" value="Zn_Ribbon_1"/>
    <property type="match status" value="1"/>
</dbReference>
<name>A0A6A9QQX9_SULME</name>
<dbReference type="InterPro" id="IPR026870">
    <property type="entry name" value="Zinc_ribbon_dom"/>
</dbReference>
<organism evidence="3 4">
    <name type="scientific">Sulfuracidifex metallicus DSM 6482 = JCM 9184</name>
    <dbReference type="NCBI Taxonomy" id="523847"/>
    <lineage>
        <taxon>Archaea</taxon>
        <taxon>Thermoproteota</taxon>
        <taxon>Thermoprotei</taxon>
        <taxon>Sulfolobales</taxon>
        <taxon>Sulfolobaceae</taxon>
        <taxon>Sulfuracidifex</taxon>
    </lineage>
</organism>
<keyword evidence="1" id="KW-0472">Membrane</keyword>
<keyword evidence="1" id="KW-1133">Transmembrane helix</keyword>
<evidence type="ECO:0000259" key="2">
    <source>
        <dbReference type="Pfam" id="PF13240"/>
    </source>
</evidence>
<dbReference type="AlphaFoldDB" id="A0A6A9QQX9"/>
<proteinExistence type="predicted"/>
<comment type="caution">
    <text evidence="3">The sequence shown here is derived from an EMBL/GenBank/DDBJ whole genome shotgun (WGS) entry which is preliminary data.</text>
</comment>
<feature type="domain" description="Zinc-ribbon" evidence="2">
    <location>
        <begin position="4"/>
        <end position="25"/>
    </location>
</feature>
<feature type="transmembrane region" description="Helical" evidence="1">
    <location>
        <begin position="215"/>
        <end position="233"/>
    </location>
</feature>
<sequence>MVKFCPRCNYPNDDNNQFCMRCGYPFKYTFIDDEKRRLLKGFRSFSIINIISLIYLSVVLGLAYLLNGGSFFNNFTSFLGFLGTGIIGLIILFLSIFKLKEAYAKAMQKDPKYRLPYFGTLLLLLSFVLVAVYSVVFLSTSAVGLLIPSTSVPFFTLSISGVFILGAVMSNFLGAFRAFEDFRDKVFLVSSFGFLASAILACITPFVPILLIPLWLLYLVSVTLLYAASDYNLSLSK</sequence>
<feature type="transmembrane region" description="Helical" evidence="1">
    <location>
        <begin position="45"/>
        <end position="66"/>
    </location>
</feature>
<dbReference type="RefSeq" id="WP_156017370.1">
    <property type="nucleotide sequence ID" value="NZ_WGGD01000005.1"/>
</dbReference>
<feature type="transmembrane region" description="Helical" evidence="1">
    <location>
        <begin position="153"/>
        <end position="174"/>
    </location>
</feature>
<feature type="transmembrane region" description="Helical" evidence="1">
    <location>
        <begin position="78"/>
        <end position="97"/>
    </location>
</feature>
<protein>
    <submittedName>
        <fullName evidence="3">Zinc-ribbon domain-containing protein</fullName>
    </submittedName>
</protein>
<evidence type="ECO:0000256" key="1">
    <source>
        <dbReference type="SAM" id="Phobius"/>
    </source>
</evidence>
<feature type="transmembrane region" description="Helical" evidence="1">
    <location>
        <begin position="118"/>
        <end position="147"/>
    </location>
</feature>
<keyword evidence="4" id="KW-1185">Reference proteome</keyword>
<dbReference type="Proteomes" id="UP000470772">
    <property type="component" value="Unassembled WGS sequence"/>
</dbReference>
<feature type="transmembrane region" description="Helical" evidence="1">
    <location>
        <begin position="186"/>
        <end position="209"/>
    </location>
</feature>
<gene>
    <name evidence="3" type="ORF">GC250_09710</name>
</gene>
<evidence type="ECO:0000313" key="3">
    <source>
        <dbReference type="EMBL" id="MUN29705.1"/>
    </source>
</evidence>
<accession>A0A6A9QQX9</accession>
<keyword evidence="1" id="KW-0812">Transmembrane</keyword>
<reference evidence="3 4" key="1">
    <citation type="submission" date="2019-10" db="EMBL/GenBank/DDBJ databases">
        <title>Sequencing and Assembly of Multiple Reported Metal-Biooxidizing Members of the Extremely Thermoacidophilic Archaeal Family Sulfolobaceae.</title>
        <authorList>
            <person name="Counts J.A."/>
            <person name="Kelly R.M."/>
        </authorList>
    </citation>
    <scope>NUCLEOTIDE SEQUENCE [LARGE SCALE GENOMIC DNA]</scope>
    <source>
        <strain evidence="3 4">DSM 6482</strain>
    </source>
</reference>
<dbReference type="EMBL" id="WGGD01000005">
    <property type="protein sequence ID" value="MUN29705.1"/>
    <property type="molecule type" value="Genomic_DNA"/>
</dbReference>